<dbReference type="AlphaFoldDB" id="A0A6N8CPM6"/>
<keyword evidence="3" id="KW-1185">Reference proteome</keyword>
<name>A0A6N8CPM6_9BACI</name>
<accession>A0A6N8CPM6</accession>
<feature type="transmembrane region" description="Helical" evidence="1">
    <location>
        <begin position="26"/>
        <end position="49"/>
    </location>
</feature>
<keyword evidence="1" id="KW-0472">Membrane</keyword>
<dbReference type="Proteomes" id="UP000440978">
    <property type="component" value="Unassembled WGS sequence"/>
</dbReference>
<reference evidence="2 3" key="1">
    <citation type="submission" date="2019-11" db="EMBL/GenBank/DDBJ databases">
        <title>Terrilactibacillus tamarindus sp. nov. BCM23-1 isolated from bark of Tamarindus indica.</title>
        <authorList>
            <person name="Kingkaew E."/>
            <person name="Tanasupawat S."/>
        </authorList>
    </citation>
    <scope>NUCLEOTIDE SEQUENCE [LARGE SCALE GENOMIC DNA]</scope>
    <source>
        <strain evidence="2 3">BCM23-1</strain>
    </source>
</reference>
<dbReference type="RefSeq" id="WP_141190984.1">
    <property type="nucleotide sequence ID" value="NZ_WNHB01000012.1"/>
</dbReference>
<proteinExistence type="predicted"/>
<evidence type="ECO:0000256" key="1">
    <source>
        <dbReference type="SAM" id="Phobius"/>
    </source>
</evidence>
<gene>
    <name evidence="2" type="ORF">GMB86_08690</name>
</gene>
<evidence type="ECO:0000313" key="3">
    <source>
        <dbReference type="Proteomes" id="UP000440978"/>
    </source>
</evidence>
<keyword evidence="1" id="KW-0812">Transmembrane</keyword>
<comment type="caution">
    <text evidence="2">The sequence shown here is derived from an EMBL/GenBank/DDBJ whole genome shotgun (WGS) entry which is preliminary data.</text>
</comment>
<evidence type="ECO:0000313" key="2">
    <source>
        <dbReference type="EMBL" id="MTT32082.1"/>
    </source>
</evidence>
<organism evidence="2 3">
    <name type="scientific">Terrilactibacillus tamarindi</name>
    <dbReference type="NCBI Taxonomy" id="2599694"/>
    <lineage>
        <taxon>Bacteria</taxon>
        <taxon>Bacillati</taxon>
        <taxon>Bacillota</taxon>
        <taxon>Bacilli</taxon>
        <taxon>Bacillales</taxon>
        <taxon>Bacillaceae</taxon>
        <taxon>Terrilactibacillus</taxon>
    </lineage>
</organism>
<keyword evidence="1" id="KW-1133">Transmembrane helix</keyword>
<protein>
    <submittedName>
        <fullName evidence="2">Uncharacterized protein</fullName>
    </submittedName>
</protein>
<feature type="transmembrane region" description="Helical" evidence="1">
    <location>
        <begin position="61"/>
        <end position="80"/>
    </location>
</feature>
<dbReference type="OrthoDB" id="1913203at2"/>
<sequence length="83" mass="9627">MLFHILAGFVIPWIIAGFIFRNKIKLLLTFVPAVMAISLLINQFGFNFFWRLDVRFTEISLAAIPYVVGISYSRLSFYFLCTL</sequence>
<dbReference type="EMBL" id="WNHB01000012">
    <property type="protein sequence ID" value="MTT32082.1"/>
    <property type="molecule type" value="Genomic_DNA"/>
</dbReference>